<organism evidence="1 2">
    <name type="scientific">Roseibium porphyridii</name>
    <dbReference type="NCBI Taxonomy" id="2866279"/>
    <lineage>
        <taxon>Bacteria</taxon>
        <taxon>Pseudomonadati</taxon>
        <taxon>Pseudomonadota</taxon>
        <taxon>Alphaproteobacteria</taxon>
        <taxon>Hyphomicrobiales</taxon>
        <taxon>Stappiaceae</taxon>
        <taxon>Roseibium</taxon>
    </lineage>
</organism>
<reference evidence="1 2" key="1">
    <citation type="submission" date="2023-03" db="EMBL/GenBank/DDBJ databases">
        <title>Roseibium porphyridii sp. nov. and Roseibium rhodosorbium sp. nov. isolated from marine algae, Porphyridium cruentum and Rhodosorus marinus, respectively.</title>
        <authorList>
            <person name="Lee M.W."/>
            <person name="Choi B.J."/>
            <person name="Lee J.K."/>
            <person name="Choi D.G."/>
            <person name="Baek J.H."/>
            <person name="Bayburt H."/>
            <person name="Kim J.M."/>
            <person name="Han D.M."/>
            <person name="Kim K.H."/>
            <person name="Jeon C.O."/>
        </authorList>
    </citation>
    <scope>NUCLEOTIDE SEQUENCE [LARGE SCALE GENOMIC DNA]</scope>
    <source>
        <strain evidence="1 2">KMA01</strain>
    </source>
</reference>
<name>A0ABY8FA24_9HYPH</name>
<evidence type="ECO:0000313" key="2">
    <source>
        <dbReference type="Proteomes" id="UP001209803"/>
    </source>
</evidence>
<gene>
    <name evidence="1" type="ORF">K1718_13355</name>
</gene>
<dbReference type="Proteomes" id="UP001209803">
    <property type="component" value="Chromosome"/>
</dbReference>
<proteinExistence type="predicted"/>
<keyword evidence="2" id="KW-1185">Reference proteome</keyword>
<sequence>MDFKVTDIYRFWWPVLVRMPDPDHAGSIIEQKFEALFEALNDDRAAELDEAFEALETDKQRKAHQHDVIRTVMKDWRGVLTEDDSKQPFSSDVLDLCLKQNWFRIGVYEAYAQAMRAEAAGEGPTVKN</sequence>
<protein>
    <submittedName>
        <fullName evidence="1">Uncharacterized protein</fullName>
    </submittedName>
</protein>
<dbReference type="RefSeq" id="WP_265682264.1">
    <property type="nucleotide sequence ID" value="NZ_CP120863.1"/>
</dbReference>
<dbReference type="EMBL" id="CP120863">
    <property type="protein sequence ID" value="WFE92306.1"/>
    <property type="molecule type" value="Genomic_DNA"/>
</dbReference>
<accession>A0ABY8FA24</accession>
<evidence type="ECO:0000313" key="1">
    <source>
        <dbReference type="EMBL" id="WFE92306.1"/>
    </source>
</evidence>